<evidence type="ECO:0000259" key="3">
    <source>
        <dbReference type="Pfam" id="PF13192"/>
    </source>
</evidence>
<dbReference type="PANTHER" id="PTHR36450:SF1">
    <property type="entry name" value="THIOREDOXIN"/>
    <property type="match status" value="1"/>
</dbReference>
<dbReference type="InterPro" id="IPR036249">
    <property type="entry name" value="Thioredoxin-like_sf"/>
</dbReference>
<dbReference type="AlphaFoldDB" id="A0A7V3KNV3"/>
<evidence type="ECO:0000256" key="2">
    <source>
        <dbReference type="PIRSR" id="PIRSR037031-51"/>
    </source>
</evidence>
<evidence type="ECO:0000256" key="1">
    <source>
        <dbReference type="PIRSR" id="PIRSR037031-50"/>
    </source>
</evidence>
<comment type="caution">
    <text evidence="4">The sequence shown here is derived from an EMBL/GenBank/DDBJ whole genome shotgun (WGS) entry which is preliminary data.</text>
</comment>
<dbReference type="PIRSF" id="PIRSF037031">
    <property type="entry name" value="Redox_disulphide_2"/>
    <property type="match status" value="1"/>
</dbReference>
<dbReference type="InterPro" id="IPR012336">
    <property type="entry name" value="Thioredoxin-like_fold"/>
</dbReference>
<gene>
    <name evidence="4" type="ORF">ENV38_03925</name>
</gene>
<accession>A0A7V3KNV3</accession>
<dbReference type="SUPFAM" id="SSF52833">
    <property type="entry name" value="Thioredoxin-like"/>
    <property type="match status" value="1"/>
</dbReference>
<feature type="disulfide bond" description="Redox-active" evidence="2">
    <location>
        <begin position="11"/>
        <end position="14"/>
    </location>
</feature>
<name>A0A7V3KNV3_UNCW3</name>
<dbReference type="Pfam" id="PF13192">
    <property type="entry name" value="Thioredoxin_3"/>
    <property type="match status" value="1"/>
</dbReference>
<sequence>MRQILILGSGCPKCKALEKVFRDAVAQLGDHFEVVHIYDPREFAKYGVMITPAAVIDGKVVVAGRVPGLSEAVEILKAHIG</sequence>
<reference evidence="4" key="1">
    <citation type="journal article" date="2020" name="mSystems">
        <title>Genome- and Community-Level Interaction Insights into Carbon Utilization and Element Cycling Functions of Hydrothermarchaeota in Hydrothermal Sediment.</title>
        <authorList>
            <person name="Zhou Z."/>
            <person name="Liu Y."/>
            <person name="Xu W."/>
            <person name="Pan J."/>
            <person name="Luo Z.H."/>
            <person name="Li M."/>
        </authorList>
    </citation>
    <scope>NUCLEOTIDE SEQUENCE [LARGE SCALE GENOMIC DNA]</scope>
    <source>
        <strain evidence="4">SpSt-754</strain>
    </source>
</reference>
<feature type="active site" description="Nucleophile" evidence="1">
    <location>
        <position position="11"/>
    </location>
</feature>
<evidence type="ECO:0000313" key="4">
    <source>
        <dbReference type="EMBL" id="HGB36033.1"/>
    </source>
</evidence>
<feature type="domain" description="Thioredoxin-like fold" evidence="3">
    <location>
        <begin position="3"/>
        <end position="77"/>
    </location>
</feature>
<keyword evidence="2" id="KW-1015">Disulfide bond</keyword>
<protein>
    <submittedName>
        <fullName evidence="4">Thioredoxin family protein</fullName>
    </submittedName>
</protein>
<proteinExistence type="predicted"/>
<keyword evidence="2" id="KW-0676">Redox-active center</keyword>
<dbReference type="InterPro" id="IPR005243">
    <property type="entry name" value="THIRX-like_proc"/>
</dbReference>
<dbReference type="NCBIfam" id="TIGR00412">
    <property type="entry name" value="redox_disulf_2"/>
    <property type="match status" value="1"/>
</dbReference>
<dbReference type="Gene3D" id="3.40.30.10">
    <property type="entry name" value="Glutaredoxin"/>
    <property type="match status" value="1"/>
</dbReference>
<feature type="active site" description="Nucleophile" evidence="1">
    <location>
        <position position="14"/>
    </location>
</feature>
<dbReference type="EMBL" id="DTGD01000145">
    <property type="protein sequence ID" value="HGB36033.1"/>
    <property type="molecule type" value="Genomic_DNA"/>
</dbReference>
<organism evidence="4">
    <name type="scientific">candidate division WOR-3 bacterium</name>
    <dbReference type="NCBI Taxonomy" id="2052148"/>
    <lineage>
        <taxon>Bacteria</taxon>
        <taxon>Bacteria division WOR-3</taxon>
    </lineage>
</organism>
<dbReference type="PANTHER" id="PTHR36450">
    <property type="entry name" value="THIOREDOXIN"/>
    <property type="match status" value="1"/>
</dbReference>